<evidence type="ECO:0000313" key="2">
    <source>
        <dbReference type="EMBL" id="KJB53479.1"/>
    </source>
</evidence>
<keyword evidence="1" id="KW-0812">Transmembrane</keyword>
<dbReference type="Proteomes" id="UP000032304">
    <property type="component" value="Chromosome 9"/>
</dbReference>
<gene>
    <name evidence="2" type="ORF">B456_009G240300</name>
</gene>
<dbReference type="Gramene" id="KJB53479">
    <property type="protein sequence ID" value="KJB53479"/>
    <property type="gene ID" value="B456_009G240300"/>
</dbReference>
<accession>A0A0D2TA49</accession>
<evidence type="ECO:0000256" key="1">
    <source>
        <dbReference type="SAM" id="Phobius"/>
    </source>
</evidence>
<dbReference type="EMBL" id="CM001748">
    <property type="protein sequence ID" value="KJB53479.1"/>
    <property type="molecule type" value="Genomic_DNA"/>
</dbReference>
<protein>
    <submittedName>
        <fullName evidence="2">Uncharacterized protein</fullName>
    </submittedName>
</protein>
<reference evidence="2 3" key="1">
    <citation type="journal article" date="2012" name="Nature">
        <title>Repeated polyploidization of Gossypium genomes and the evolution of spinnable cotton fibres.</title>
        <authorList>
            <person name="Paterson A.H."/>
            <person name="Wendel J.F."/>
            <person name="Gundlach H."/>
            <person name="Guo H."/>
            <person name="Jenkins J."/>
            <person name="Jin D."/>
            <person name="Llewellyn D."/>
            <person name="Showmaker K.C."/>
            <person name="Shu S."/>
            <person name="Udall J."/>
            <person name="Yoo M.J."/>
            <person name="Byers R."/>
            <person name="Chen W."/>
            <person name="Doron-Faigenboim A."/>
            <person name="Duke M.V."/>
            <person name="Gong L."/>
            <person name="Grimwood J."/>
            <person name="Grover C."/>
            <person name="Grupp K."/>
            <person name="Hu G."/>
            <person name="Lee T.H."/>
            <person name="Li J."/>
            <person name="Lin L."/>
            <person name="Liu T."/>
            <person name="Marler B.S."/>
            <person name="Page J.T."/>
            <person name="Roberts A.W."/>
            <person name="Romanel E."/>
            <person name="Sanders W.S."/>
            <person name="Szadkowski E."/>
            <person name="Tan X."/>
            <person name="Tang H."/>
            <person name="Xu C."/>
            <person name="Wang J."/>
            <person name="Wang Z."/>
            <person name="Zhang D."/>
            <person name="Zhang L."/>
            <person name="Ashrafi H."/>
            <person name="Bedon F."/>
            <person name="Bowers J.E."/>
            <person name="Brubaker C.L."/>
            <person name="Chee P.W."/>
            <person name="Das S."/>
            <person name="Gingle A.R."/>
            <person name="Haigler C.H."/>
            <person name="Harker D."/>
            <person name="Hoffmann L.V."/>
            <person name="Hovav R."/>
            <person name="Jones D.C."/>
            <person name="Lemke C."/>
            <person name="Mansoor S."/>
            <person name="ur Rahman M."/>
            <person name="Rainville L.N."/>
            <person name="Rambani A."/>
            <person name="Reddy U.K."/>
            <person name="Rong J.K."/>
            <person name="Saranga Y."/>
            <person name="Scheffler B.E."/>
            <person name="Scheffler J.A."/>
            <person name="Stelly D.M."/>
            <person name="Triplett B.A."/>
            <person name="Van Deynze A."/>
            <person name="Vaslin M.F."/>
            <person name="Waghmare V.N."/>
            <person name="Walford S.A."/>
            <person name="Wright R.J."/>
            <person name="Zaki E.A."/>
            <person name="Zhang T."/>
            <person name="Dennis E.S."/>
            <person name="Mayer K.F."/>
            <person name="Peterson D.G."/>
            <person name="Rokhsar D.S."/>
            <person name="Wang X."/>
            <person name="Schmutz J."/>
        </authorList>
    </citation>
    <scope>NUCLEOTIDE SEQUENCE [LARGE SCALE GENOMIC DNA]</scope>
</reference>
<sequence length="83" mass="9144">MNVHGARGNGSYCDVGVYSAGLLLAVGVCLFFWGCTVLLVWALLGLVFGFLAKPKLAYYICNDNDHIVNFLLSMLEITIMKIR</sequence>
<evidence type="ECO:0000313" key="3">
    <source>
        <dbReference type="Proteomes" id="UP000032304"/>
    </source>
</evidence>
<proteinExistence type="predicted"/>
<organism evidence="2 3">
    <name type="scientific">Gossypium raimondii</name>
    <name type="common">Peruvian cotton</name>
    <name type="synonym">Gossypium klotzschianum subsp. raimondii</name>
    <dbReference type="NCBI Taxonomy" id="29730"/>
    <lineage>
        <taxon>Eukaryota</taxon>
        <taxon>Viridiplantae</taxon>
        <taxon>Streptophyta</taxon>
        <taxon>Embryophyta</taxon>
        <taxon>Tracheophyta</taxon>
        <taxon>Spermatophyta</taxon>
        <taxon>Magnoliopsida</taxon>
        <taxon>eudicotyledons</taxon>
        <taxon>Gunneridae</taxon>
        <taxon>Pentapetalae</taxon>
        <taxon>rosids</taxon>
        <taxon>malvids</taxon>
        <taxon>Malvales</taxon>
        <taxon>Malvaceae</taxon>
        <taxon>Malvoideae</taxon>
        <taxon>Gossypium</taxon>
    </lineage>
</organism>
<keyword evidence="3" id="KW-1185">Reference proteome</keyword>
<dbReference type="AlphaFoldDB" id="A0A0D2TA49"/>
<name>A0A0D2TA49_GOSRA</name>
<keyword evidence="1" id="KW-1133">Transmembrane helix</keyword>
<feature type="transmembrane region" description="Helical" evidence="1">
    <location>
        <begin position="20"/>
        <end position="51"/>
    </location>
</feature>
<keyword evidence="1" id="KW-0472">Membrane</keyword>